<gene>
    <name evidence="2" type="ORF">NPRO_12050</name>
</gene>
<organism evidence="2 3">
    <name type="scientific">Candidatus Nitrosymbiomonas proteolyticus</name>
    <dbReference type="NCBI Taxonomy" id="2608984"/>
    <lineage>
        <taxon>Bacteria</taxon>
        <taxon>Bacillati</taxon>
        <taxon>Armatimonadota</taxon>
        <taxon>Armatimonadota incertae sedis</taxon>
        <taxon>Candidatus Nitrosymbiomonas</taxon>
    </lineage>
</organism>
<dbReference type="SUPFAM" id="SSF48452">
    <property type="entry name" value="TPR-like"/>
    <property type="match status" value="1"/>
</dbReference>
<evidence type="ECO:0000256" key="1">
    <source>
        <dbReference type="SAM" id="SignalP"/>
    </source>
</evidence>
<accession>A0A809R7V5</accession>
<sequence>MRVFRFLSALGAMTLLFASAISQEKSEPDPDRMQAILVGVLNRVNHQNDQWFEIGDYPRCIQSLRMLHEIYPTDYDVASSLGWLLESTDQDAEALAVYVRFRLENPADPEAPFPEANYYFMKRAYALVPPLLEPVIHMALKPHPNTFRRLAHAYERLGLLADSKRVWEQLIKLTPEDEAAKANLQRVLRKIKGELDPPKR</sequence>
<proteinExistence type="predicted"/>
<dbReference type="Gene3D" id="1.25.40.10">
    <property type="entry name" value="Tetratricopeptide repeat domain"/>
    <property type="match status" value="1"/>
</dbReference>
<feature type="chain" id="PRO_5035213925" description="Tetratricopeptide repeat protein" evidence="1">
    <location>
        <begin position="23"/>
        <end position="200"/>
    </location>
</feature>
<reference evidence="2" key="1">
    <citation type="journal article" name="DNA Res.">
        <title>The physiological potential of anammox bacteria as revealed by their core genome structure.</title>
        <authorList>
            <person name="Okubo T."/>
            <person name="Toyoda A."/>
            <person name="Fukuhara K."/>
            <person name="Uchiyama I."/>
            <person name="Harigaya Y."/>
            <person name="Kuroiwa M."/>
            <person name="Suzuki T."/>
            <person name="Murakami Y."/>
            <person name="Suwa Y."/>
            <person name="Takami H."/>
        </authorList>
    </citation>
    <scope>NUCLEOTIDE SEQUENCE</scope>
    <source>
        <strain evidence="2">317325-2</strain>
    </source>
</reference>
<dbReference type="InterPro" id="IPR011990">
    <property type="entry name" value="TPR-like_helical_dom_sf"/>
</dbReference>
<dbReference type="AlphaFoldDB" id="A0A809R7V5"/>
<evidence type="ECO:0000313" key="3">
    <source>
        <dbReference type="Proteomes" id="UP000662873"/>
    </source>
</evidence>
<dbReference type="Proteomes" id="UP000662873">
    <property type="component" value="Chromosome"/>
</dbReference>
<name>A0A809R7V5_9BACT</name>
<evidence type="ECO:0008006" key="4">
    <source>
        <dbReference type="Google" id="ProtNLM"/>
    </source>
</evidence>
<keyword evidence="1" id="KW-0732">Signal</keyword>
<evidence type="ECO:0000313" key="2">
    <source>
        <dbReference type="EMBL" id="BBO23610.1"/>
    </source>
</evidence>
<feature type="signal peptide" evidence="1">
    <location>
        <begin position="1"/>
        <end position="22"/>
    </location>
</feature>
<protein>
    <recommendedName>
        <fullName evidence="4">Tetratricopeptide repeat protein</fullName>
    </recommendedName>
</protein>
<dbReference type="EMBL" id="AP021858">
    <property type="protein sequence ID" value="BBO23610.1"/>
    <property type="molecule type" value="Genomic_DNA"/>
</dbReference>
<dbReference type="KEGG" id="npy:NPRO_12050"/>